<dbReference type="Proteomes" id="UP000558488">
    <property type="component" value="Unassembled WGS sequence"/>
</dbReference>
<gene>
    <name evidence="3" type="ORF">mPipKuh1_013401</name>
</gene>
<feature type="region of interest" description="Disordered" evidence="1">
    <location>
        <begin position="1"/>
        <end position="60"/>
    </location>
</feature>
<dbReference type="PANTHER" id="PTHR46599:SF3">
    <property type="entry name" value="PIGGYBAC TRANSPOSABLE ELEMENT-DERIVED PROTEIN 4"/>
    <property type="match status" value="1"/>
</dbReference>
<dbReference type="PANTHER" id="PTHR46599">
    <property type="entry name" value="PIGGYBAC TRANSPOSABLE ELEMENT-DERIVED PROTEIN 4"/>
    <property type="match status" value="1"/>
</dbReference>
<dbReference type="AlphaFoldDB" id="A0A7J7ZLZ0"/>
<evidence type="ECO:0000313" key="3">
    <source>
        <dbReference type="EMBL" id="KAF6374916.1"/>
    </source>
</evidence>
<feature type="domain" description="PiggyBac transposable element-derived protein" evidence="2">
    <location>
        <begin position="93"/>
        <end position="299"/>
    </location>
</feature>
<proteinExistence type="predicted"/>
<dbReference type="InterPro" id="IPR029526">
    <property type="entry name" value="PGBD"/>
</dbReference>
<reference evidence="3 4" key="1">
    <citation type="journal article" date="2020" name="Nature">
        <title>Six reference-quality genomes reveal evolution of bat adaptations.</title>
        <authorList>
            <person name="Jebb D."/>
            <person name="Huang Z."/>
            <person name="Pippel M."/>
            <person name="Hughes G.M."/>
            <person name="Lavrichenko K."/>
            <person name="Devanna P."/>
            <person name="Winkler S."/>
            <person name="Jermiin L.S."/>
            <person name="Skirmuntt E.C."/>
            <person name="Katzourakis A."/>
            <person name="Burkitt-Gray L."/>
            <person name="Ray D.A."/>
            <person name="Sullivan K.A.M."/>
            <person name="Roscito J.G."/>
            <person name="Kirilenko B.M."/>
            <person name="Davalos L.M."/>
            <person name="Corthals A.P."/>
            <person name="Power M.L."/>
            <person name="Jones G."/>
            <person name="Ransome R.D."/>
            <person name="Dechmann D.K.N."/>
            <person name="Locatelli A.G."/>
            <person name="Puechmaille S.J."/>
            <person name="Fedrigo O."/>
            <person name="Jarvis E.D."/>
            <person name="Hiller M."/>
            <person name="Vernes S.C."/>
            <person name="Myers E.W."/>
            <person name="Teeling E.C."/>
        </authorList>
    </citation>
    <scope>NUCLEOTIDE SEQUENCE [LARGE SCALE GENOMIC DNA]</scope>
    <source>
        <strain evidence="3">MPipKuh1</strain>
        <tissue evidence="3">Flight muscle</tissue>
    </source>
</reference>
<name>A0A7J7ZLZ0_PIPKU</name>
<evidence type="ECO:0000256" key="1">
    <source>
        <dbReference type="SAM" id="MobiDB-lite"/>
    </source>
</evidence>
<comment type="caution">
    <text evidence="3">The sequence shown here is derived from an EMBL/GenBank/DDBJ whole genome shotgun (WGS) entry which is preliminary data.</text>
</comment>
<organism evidence="3 4">
    <name type="scientific">Pipistrellus kuhlii</name>
    <name type="common">Kuhl's pipistrelle</name>
    <dbReference type="NCBI Taxonomy" id="59472"/>
    <lineage>
        <taxon>Eukaryota</taxon>
        <taxon>Metazoa</taxon>
        <taxon>Chordata</taxon>
        <taxon>Craniata</taxon>
        <taxon>Vertebrata</taxon>
        <taxon>Euteleostomi</taxon>
        <taxon>Mammalia</taxon>
        <taxon>Eutheria</taxon>
        <taxon>Laurasiatheria</taxon>
        <taxon>Chiroptera</taxon>
        <taxon>Yangochiroptera</taxon>
        <taxon>Vespertilionidae</taxon>
        <taxon>Pipistrellus</taxon>
    </lineage>
</organism>
<sequence>MNESDISDDKVNVPAGTKRRGTMSSSSESSDSNCDYDTELSDTENEDGEEVDEVGPSNSIVSEEWLPQKAERPPFPFTAHPGKTFNTPPKKVPLFYLEKFLDEELIKLITEQTNLYATQFFDNDPELKPRSGIRKWKDTNEAEMKIFWGLLILQGIIGKPALELYFSRRRIIETPFFYETMSESRFALLCKFLHFADNLSFDPNTSNRKTYKINPIINNLSEKFRSFYVCKREICVDKSLLLWKGNLSWKQYISTKRARFGMKLFILSESQSGYIQNIILYTGKDTNYGSNYPQEKQSTRIFWS</sequence>
<dbReference type="EMBL" id="JACAGB010000003">
    <property type="protein sequence ID" value="KAF6374916.1"/>
    <property type="molecule type" value="Genomic_DNA"/>
</dbReference>
<accession>A0A7J7ZLZ0</accession>
<evidence type="ECO:0000313" key="4">
    <source>
        <dbReference type="Proteomes" id="UP000558488"/>
    </source>
</evidence>
<feature type="compositionally biased region" description="Acidic residues" evidence="1">
    <location>
        <begin position="34"/>
        <end position="53"/>
    </location>
</feature>
<keyword evidence="4" id="KW-1185">Reference proteome</keyword>
<dbReference type="Pfam" id="PF13843">
    <property type="entry name" value="DDE_Tnp_1_7"/>
    <property type="match status" value="1"/>
</dbReference>
<protein>
    <recommendedName>
        <fullName evidence="2">PiggyBac transposable element-derived protein domain-containing protein</fullName>
    </recommendedName>
</protein>
<evidence type="ECO:0000259" key="2">
    <source>
        <dbReference type="Pfam" id="PF13843"/>
    </source>
</evidence>